<protein>
    <recommendedName>
        <fullName evidence="5">PrsW family intramembrane metalloprotease</fullName>
    </recommendedName>
</protein>
<dbReference type="OrthoDB" id="248468at2157"/>
<dbReference type="STRING" id="1324957.K933_13364"/>
<keyword evidence="2" id="KW-1133">Transmembrane helix</keyword>
<feature type="transmembrane region" description="Helical" evidence="2">
    <location>
        <begin position="251"/>
        <end position="277"/>
    </location>
</feature>
<dbReference type="PATRIC" id="fig|1324957.4.peg.2710"/>
<evidence type="ECO:0000313" key="3">
    <source>
        <dbReference type="EMBL" id="ESP87575.1"/>
    </source>
</evidence>
<dbReference type="PANTHER" id="PTHR36844:SF1">
    <property type="entry name" value="PROTEASE PRSW"/>
    <property type="match status" value="1"/>
</dbReference>
<accession>V4HA32</accession>
<sequence>MAKKERTDPVEEAADGSMDLYDVATWDERTSLDGLVVALYRVISGSARLLIIALGLLLLVGIGGISILSEPGIAVLTLLSAVPALALAAYVYRSDVASGEPLYILVATFLLGVLTANFAAVINGYTQQYFAALGFVGTVLSYYLVVGPVEETVKLLAVRLYAFGDETFDSVLDGAVYGAMAGLGFAFIENALYISRAVDVATLDLGLGLIGAGGDIAFTRALAGPGHVIYSAFAGYYLGLAKFNPDDRGPIVLKGLLIATLIHATYNTTVGIGAYAIQTALGLVGIPTFGGLLAYLGYVVVYQGLFGLLLVRKIRNYRRAYHRARDSADQQERATRSEMTEFDG</sequence>
<comment type="caution">
    <text evidence="3">The sequence shown here is derived from an EMBL/GenBank/DDBJ whole genome shotgun (WGS) entry which is preliminary data.</text>
</comment>
<dbReference type="AlphaFoldDB" id="V4HA32"/>
<feature type="transmembrane region" description="Helical" evidence="2">
    <location>
        <begin position="102"/>
        <end position="122"/>
    </location>
</feature>
<feature type="transmembrane region" description="Helical" evidence="2">
    <location>
        <begin position="289"/>
        <end position="311"/>
    </location>
</feature>
<dbReference type="PANTHER" id="PTHR36844">
    <property type="entry name" value="PROTEASE PRSW"/>
    <property type="match status" value="1"/>
</dbReference>
<keyword evidence="4" id="KW-1185">Reference proteome</keyword>
<feature type="transmembrane region" description="Helical" evidence="2">
    <location>
        <begin position="128"/>
        <end position="146"/>
    </location>
</feature>
<dbReference type="RefSeq" id="WP_023395247.1">
    <property type="nucleotide sequence ID" value="NZ_ASGZ01000056.1"/>
</dbReference>
<organism evidence="3 4">
    <name type="scientific">Candidatus Halobonum tyrrellensis G22</name>
    <dbReference type="NCBI Taxonomy" id="1324957"/>
    <lineage>
        <taxon>Archaea</taxon>
        <taxon>Methanobacteriati</taxon>
        <taxon>Methanobacteriota</taxon>
        <taxon>Stenosarchaea group</taxon>
        <taxon>Halobacteria</taxon>
        <taxon>Halobacteriales</taxon>
        <taxon>Haloferacaceae</taxon>
        <taxon>Candidatus Halobonum</taxon>
    </lineage>
</organism>
<dbReference type="Pfam" id="PF13367">
    <property type="entry name" value="PrsW-protease"/>
    <property type="match status" value="1"/>
</dbReference>
<evidence type="ECO:0008006" key="5">
    <source>
        <dbReference type="Google" id="ProtNLM"/>
    </source>
</evidence>
<feature type="region of interest" description="Disordered" evidence="1">
    <location>
        <begin position="325"/>
        <end position="344"/>
    </location>
</feature>
<evidence type="ECO:0000313" key="4">
    <source>
        <dbReference type="Proteomes" id="UP000017840"/>
    </source>
</evidence>
<feature type="transmembrane region" description="Helical" evidence="2">
    <location>
        <begin position="73"/>
        <end position="90"/>
    </location>
</feature>
<gene>
    <name evidence="3" type="ORF">K933_13364</name>
</gene>
<keyword evidence="2" id="KW-0812">Transmembrane</keyword>
<dbReference type="eggNOG" id="arCOG02985">
    <property type="taxonomic scope" value="Archaea"/>
</dbReference>
<keyword evidence="2" id="KW-0472">Membrane</keyword>
<evidence type="ECO:0000256" key="2">
    <source>
        <dbReference type="SAM" id="Phobius"/>
    </source>
</evidence>
<evidence type="ECO:0000256" key="1">
    <source>
        <dbReference type="SAM" id="MobiDB-lite"/>
    </source>
</evidence>
<reference evidence="3 4" key="1">
    <citation type="journal article" date="2013" name="Genome Announc.">
        <title>Draft Genome Sequence of 'Candidatus Halobonum tyrrellensis' Strain G22, Isolated from the Hypersaline Waters of Lake Tyrrell, Australia.</title>
        <authorList>
            <person name="Ugalde J.A."/>
            <person name="Narasingarao P."/>
            <person name="Kuo S."/>
            <person name="Podell S."/>
            <person name="Allen E.E."/>
        </authorList>
    </citation>
    <scope>NUCLEOTIDE SEQUENCE [LARGE SCALE GENOMIC DNA]</scope>
    <source>
        <strain evidence="3 4">G22</strain>
    </source>
</reference>
<dbReference type="InterPro" id="IPR026898">
    <property type="entry name" value="PrsW"/>
</dbReference>
<feature type="transmembrane region" description="Helical" evidence="2">
    <location>
        <begin position="49"/>
        <end position="67"/>
    </location>
</feature>
<dbReference type="Proteomes" id="UP000017840">
    <property type="component" value="Unassembled WGS sequence"/>
</dbReference>
<dbReference type="GO" id="GO:0008233">
    <property type="term" value="F:peptidase activity"/>
    <property type="evidence" value="ECO:0007669"/>
    <property type="project" value="InterPro"/>
</dbReference>
<name>V4HA32_9EURY</name>
<dbReference type="EMBL" id="ASGZ01000056">
    <property type="protein sequence ID" value="ESP87575.1"/>
    <property type="molecule type" value="Genomic_DNA"/>
</dbReference>
<proteinExistence type="predicted"/>